<dbReference type="EMBL" id="UOEI01000436">
    <property type="protein sequence ID" value="VAW05643.1"/>
    <property type="molecule type" value="Genomic_DNA"/>
</dbReference>
<dbReference type="Pfam" id="PF00581">
    <property type="entry name" value="Rhodanese"/>
    <property type="match status" value="1"/>
</dbReference>
<dbReference type="AlphaFoldDB" id="A0A3B0SN25"/>
<protein>
    <recommendedName>
        <fullName evidence="1">Rhodanese domain-containing protein</fullName>
    </recommendedName>
</protein>
<evidence type="ECO:0000313" key="2">
    <source>
        <dbReference type="EMBL" id="VAW05643.1"/>
    </source>
</evidence>
<dbReference type="InterPro" id="IPR036873">
    <property type="entry name" value="Rhodanese-like_dom_sf"/>
</dbReference>
<dbReference type="InterPro" id="IPR052367">
    <property type="entry name" value="Thiosulfate_ST/Rhodanese-like"/>
</dbReference>
<dbReference type="PANTHER" id="PTHR45431">
    <property type="entry name" value="RHODANESE-LIKE DOMAIN-CONTAINING PROTEIN 15, CHLOROPLASTIC"/>
    <property type="match status" value="1"/>
</dbReference>
<evidence type="ECO:0000259" key="1">
    <source>
        <dbReference type="PROSITE" id="PS50206"/>
    </source>
</evidence>
<accession>A0A3B0SN25</accession>
<dbReference type="InterPro" id="IPR001763">
    <property type="entry name" value="Rhodanese-like_dom"/>
</dbReference>
<dbReference type="PANTHER" id="PTHR45431:SF3">
    <property type="entry name" value="RHODANESE-LIKE DOMAIN-CONTAINING PROTEIN 15, CHLOROPLASTIC"/>
    <property type="match status" value="1"/>
</dbReference>
<sequence length="134" mass="14142">MKNRLKLLVAALGVGAIVFAGCSSGAAAVETVAPTAAAEIIVQETDEIVLDIRTPEEFSQGAIEGAINIDFYASDFADQLDALDKDAHYVVYCRSGNRSSQARSTFAKLGFTNVTEIDGGIANWYNSGLPIALP</sequence>
<feature type="domain" description="Rhodanese" evidence="1">
    <location>
        <begin position="43"/>
        <end position="133"/>
    </location>
</feature>
<dbReference type="Gene3D" id="3.40.250.10">
    <property type="entry name" value="Rhodanese-like domain"/>
    <property type="match status" value="1"/>
</dbReference>
<dbReference type="CDD" id="cd00158">
    <property type="entry name" value="RHOD"/>
    <property type="match status" value="1"/>
</dbReference>
<dbReference type="SUPFAM" id="SSF52821">
    <property type="entry name" value="Rhodanese/Cell cycle control phosphatase"/>
    <property type="match status" value="1"/>
</dbReference>
<dbReference type="PROSITE" id="PS51257">
    <property type="entry name" value="PROKAR_LIPOPROTEIN"/>
    <property type="match status" value="1"/>
</dbReference>
<dbReference type="SMART" id="SM00450">
    <property type="entry name" value="RHOD"/>
    <property type="match status" value="1"/>
</dbReference>
<name>A0A3B0SN25_9ZZZZ</name>
<proteinExistence type="predicted"/>
<dbReference type="PROSITE" id="PS50206">
    <property type="entry name" value="RHODANESE_3"/>
    <property type="match status" value="1"/>
</dbReference>
<organism evidence="2">
    <name type="scientific">hydrothermal vent metagenome</name>
    <dbReference type="NCBI Taxonomy" id="652676"/>
    <lineage>
        <taxon>unclassified sequences</taxon>
        <taxon>metagenomes</taxon>
        <taxon>ecological metagenomes</taxon>
    </lineage>
</organism>
<gene>
    <name evidence="2" type="ORF">MNBD_ACTINO01-789</name>
</gene>
<reference evidence="2" key="1">
    <citation type="submission" date="2018-06" db="EMBL/GenBank/DDBJ databases">
        <authorList>
            <person name="Zhirakovskaya E."/>
        </authorList>
    </citation>
    <scope>NUCLEOTIDE SEQUENCE</scope>
</reference>